<gene>
    <name evidence="1" type="ORF">MSPICULIGERA_LOCUS6373</name>
</gene>
<evidence type="ECO:0000313" key="2">
    <source>
        <dbReference type="Proteomes" id="UP001177023"/>
    </source>
</evidence>
<keyword evidence="2" id="KW-1185">Reference proteome</keyword>
<sequence length="273" mass="30838">MLRKLIPRFCGMIKETKLFFEEYENNTTFKKVFDYSSETLKLNTELSINTTVNEFLDNVDRLFYQRKFHFDQGAAHQTLLNAAGIAEDSEWDLKHMFTWKSIRADVQYCDETDDTVMIELCVPTMMDKISGDVYEMLDKGEFTTSSNGTIEYSYMDIPATAIQTSNAGYVGIDERYCKEIFDTGLLCKATGLAECQPIGFKGCNSQELINATIVGTNQTLALDKNIFLLVVGRGKQVQIGKTTFDNLDADITTTEIINIEELTKVAEQIGSQD</sequence>
<dbReference type="AlphaFoldDB" id="A0AA36CFG2"/>
<evidence type="ECO:0000313" key="1">
    <source>
        <dbReference type="EMBL" id="CAJ0567837.1"/>
    </source>
</evidence>
<name>A0AA36CFG2_9BILA</name>
<proteinExistence type="predicted"/>
<comment type="caution">
    <text evidence="1">The sequence shown here is derived from an EMBL/GenBank/DDBJ whole genome shotgun (WGS) entry which is preliminary data.</text>
</comment>
<accession>A0AA36CFG2</accession>
<dbReference type="Proteomes" id="UP001177023">
    <property type="component" value="Unassembled WGS sequence"/>
</dbReference>
<organism evidence="1 2">
    <name type="scientific">Mesorhabditis spiculigera</name>
    <dbReference type="NCBI Taxonomy" id="96644"/>
    <lineage>
        <taxon>Eukaryota</taxon>
        <taxon>Metazoa</taxon>
        <taxon>Ecdysozoa</taxon>
        <taxon>Nematoda</taxon>
        <taxon>Chromadorea</taxon>
        <taxon>Rhabditida</taxon>
        <taxon>Rhabditina</taxon>
        <taxon>Rhabditomorpha</taxon>
        <taxon>Rhabditoidea</taxon>
        <taxon>Rhabditidae</taxon>
        <taxon>Mesorhabditinae</taxon>
        <taxon>Mesorhabditis</taxon>
    </lineage>
</organism>
<dbReference type="EMBL" id="CATQJA010001577">
    <property type="protein sequence ID" value="CAJ0567837.1"/>
    <property type="molecule type" value="Genomic_DNA"/>
</dbReference>
<feature type="non-terminal residue" evidence="1">
    <location>
        <position position="1"/>
    </location>
</feature>
<reference evidence="1" key="1">
    <citation type="submission" date="2023-06" db="EMBL/GenBank/DDBJ databases">
        <authorList>
            <person name="Delattre M."/>
        </authorList>
    </citation>
    <scope>NUCLEOTIDE SEQUENCE</scope>
    <source>
        <strain evidence="1">AF72</strain>
    </source>
</reference>
<protein>
    <submittedName>
        <fullName evidence="1">Uncharacterized protein</fullName>
    </submittedName>
</protein>